<gene>
    <name evidence="6" type="ORF">G4D61_09400</name>
</gene>
<dbReference type="PANTHER" id="PTHR30249">
    <property type="entry name" value="PUTATIVE SEROTONIN TRANSPORTER"/>
    <property type="match status" value="1"/>
</dbReference>
<evidence type="ECO:0000256" key="2">
    <source>
        <dbReference type="ARBA" id="ARBA00022692"/>
    </source>
</evidence>
<comment type="subcellular location">
    <subcellularLocation>
        <location evidence="1">Membrane</location>
        <topology evidence="1">Multi-pass membrane protein</topology>
    </subcellularLocation>
</comment>
<keyword evidence="7" id="KW-1185">Reference proteome</keyword>
<dbReference type="EMBL" id="JAAIWK010000013">
    <property type="protein sequence ID" value="NEY20174.1"/>
    <property type="molecule type" value="Genomic_DNA"/>
</dbReference>
<evidence type="ECO:0000256" key="5">
    <source>
        <dbReference type="SAM" id="Phobius"/>
    </source>
</evidence>
<proteinExistence type="predicted"/>
<accession>A0A6M0P631</accession>
<dbReference type="InterPro" id="IPR007300">
    <property type="entry name" value="CidB/LrgB"/>
</dbReference>
<keyword evidence="4 5" id="KW-0472">Membrane</keyword>
<comment type="caution">
    <text evidence="6">The sequence shown here is derived from an EMBL/GenBank/DDBJ whole genome shotgun (WGS) entry which is preliminary data.</text>
</comment>
<feature type="transmembrane region" description="Helical" evidence="5">
    <location>
        <begin position="29"/>
        <end position="50"/>
    </location>
</feature>
<feature type="transmembrane region" description="Helical" evidence="5">
    <location>
        <begin position="92"/>
        <end position="116"/>
    </location>
</feature>
<keyword evidence="2 5" id="KW-0812">Transmembrane</keyword>
<feature type="transmembrane region" description="Helical" evidence="5">
    <location>
        <begin position="204"/>
        <end position="227"/>
    </location>
</feature>
<dbReference type="PANTHER" id="PTHR30249:SF3">
    <property type="entry name" value="MUREIN HYDROLASE EXPORT REGULATOR"/>
    <property type="match status" value="1"/>
</dbReference>
<protein>
    <submittedName>
        <fullName evidence="6">LrgB family protein</fullName>
    </submittedName>
</protein>
<evidence type="ECO:0000256" key="4">
    <source>
        <dbReference type="ARBA" id="ARBA00023136"/>
    </source>
</evidence>
<dbReference type="Pfam" id="PF04172">
    <property type="entry name" value="LrgB"/>
    <property type="match status" value="1"/>
</dbReference>
<evidence type="ECO:0000256" key="3">
    <source>
        <dbReference type="ARBA" id="ARBA00022989"/>
    </source>
</evidence>
<name>A0A6M0P631_9BACI</name>
<dbReference type="GO" id="GO:0016020">
    <property type="term" value="C:membrane"/>
    <property type="evidence" value="ECO:0007669"/>
    <property type="project" value="UniProtKB-SubCell"/>
</dbReference>
<feature type="transmembrane region" description="Helical" evidence="5">
    <location>
        <begin position="62"/>
        <end position="80"/>
    </location>
</feature>
<reference evidence="6 7" key="1">
    <citation type="submission" date="2020-03" db="EMBL/GenBank/DDBJ databases">
        <title>Bacillus aquiflavi sp. nov., isolated from yellow water of strong flavor Chinese baijiu in Yibin region of China.</title>
        <authorList>
            <person name="Xie J."/>
        </authorList>
    </citation>
    <scope>NUCLEOTIDE SEQUENCE [LARGE SCALE GENOMIC DNA]</scope>
    <source>
        <strain evidence="6 7">Gsoil 114</strain>
    </source>
</reference>
<evidence type="ECO:0000256" key="1">
    <source>
        <dbReference type="ARBA" id="ARBA00004141"/>
    </source>
</evidence>
<organism evidence="6 7">
    <name type="scientific">Heyndrickxia ginsengihumi</name>
    <dbReference type="NCBI Taxonomy" id="363870"/>
    <lineage>
        <taxon>Bacteria</taxon>
        <taxon>Bacillati</taxon>
        <taxon>Bacillota</taxon>
        <taxon>Bacilli</taxon>
        <taxon>Bacillales</taxon>
        <taxon>Bacillaceae</taxon>
        <taxon>Heyndrickxia</taxon>
    </lineage>
</organism>
<keyword evidence="3 5" id="KW-1133">Transmembrane helix</keyword>
<evidence type="ECO:0000313" key="6">
    <source>
        <dbReference type="EMBL" id="NEY20174.1"/>
    </source>
</evidence>
<dbReference type="RefSeq" id="WP_163173786.1">
    <property type="nucleotide sequence ID" value="NZ_JAAIWK010000013.1"/>
</dbReference>
<evidence type="ECO:0000313" key="7">
    <source>
        <dbReference type="Proteomes" id="UP000476934"/>
    </source>
</evidence>
<sequence length="231" mass="24842">MNLLLQSISVVVTVLVFWMCKKIYARWKFFFLTPLLICPILIILLLAVFHTPYVTYAKGTSLLTNLLGPATVAFAVPMYKHFALLKKYSIEVLMSIIVGSAMAITSSFLFSLWMGLSTSTVDSIVPRSITTPIAMNISQLIGGLPTMTAVFVIITGLIGMIVGPMVIRMLSIKASTAKGLLLGMGAHGAGTSRAFEIGELEGTFASLGMIVAGIVGFILTSTFFPILDHSL</sequence>
<feature type="transmembrane region" description="Helical" evidence="5">
    <location>
        <begin position="147"/>
        <end position="167"/>
    </location>
</feature>
<dbReference type="Proteomes" id="UP000476934">
    <property type="component" value="Unassembled WGS sequence"/>
</dbReference>
<dbReference type="AlphaFoldDB" id="A0A6M0P631"/>